<dbReference type="OrthoDB" id="3631840at2"/>
<evidence type="ECO:0000256" key="1">
    <source>
        <dbReference type="ARBA" id="ARBA00023015"/>
    </source>
</evidence>
<reference evidence="5" key="1">
    <citation type="submission" date="2018-09" db="EMBL/GenBank/DDBJ databases">
        <authorList>
            <person name="Zhu H."/>
        </authorList>
    </citation>
    <scope>NUCLEOTIDE SEQUENCE [LARGE SCALE GENOMIC DNA]</scope>
    <source>
        <strain evidence="5">K1R23-30</strain>
    </source>
</reference>
<protein>
    <submittedName>
        <fullName evidence="4">AraC family transcriptional regulator</fullName>
    </submittedName>
</protein>
<proteinExistence type="predicted"/>
<dbReference type="AlphaFoldDB" id="A0A3A3G7X4"/>
<dbReference type="PANTHER" id="PTHR43436">
    <property type="entry name" value="ARAC-FAMILY TRANSCRIPTIONAL REGULATOR"/>
    <property type="match status" value="1"/>
</dbReference>
<keyword evidence="5" id="KW-1185">Reference proteome</keyword>
<gene>
    <name evidence="4" type="ORF">D3871_18740</name>
</gene>
<feature type="domain" description="HTH araC/xylS-type" evidence="3">
    <location>
        <begin position="158"/>
        <end position="258"/>
    </location>
</feature>
<dbReference type="PROSITE" id="PS01124">
    <property type="entry name" value="HTH_ARAC_FAMILY_2"/>
    <property type="match status" value="1"/>
</dbReference>
<dbReference type="InterPro" id="IPR009057">
    <property type="entry name" value="Homeodomain-like_sf"/>
</dbReference>
<keyword evidence="1" id="KW-0805">Transcription regulation</keyword>
<accession>A0A3A3G7X4</accession>
<dbReference type="EMBL" id="QYUO01000002">
    <property type="protein sequence ID" value="RJF96290.1"/>
    <property type="molecule type" value="Genomic_DNA"/>
</dbReference>
<dbReference type="GO" id="GO:0043565">
    <property type="term" value="F:sequence-specific DNA binding"/>
    <property type="evidence" value="ECO:0007669"/>
    <property type="project" value="InterPro"/>
</dbReference>
<dbReference type="Pfam" id="PF12833">
    <property type="entry name" value="HTH_18"/>
    <property type="match status" value="1"/>
</dbReference>
<dbReference type="InterPro" id="IPR018060">
    <property type="entry name" value="HTH_AraC"/>
</dbReference>
<name>A0A3A3G7X4_9BURK</name>
<evidence type="ECO:0000313" key="5">
    <source>
        <dbReference type="Proteomes" id="UP000265955"/>
    </source>
</evidence>
<evidence type="ECO:0000313" key="4">
    <source>
        <dbReference type="EMBL" id="RJF96290.1"/>
    </source>
</evidence>
<dbReference type="Gene3D" id="1.10.10.60">
    <property type="entry name" value="Homeodomain-like"/>
    <property type="match status" value="2"/>
</dbReference>
<dbReference type="PANTHER" id="PTHR43436:SF1">
    <property type="entry name" value="TRANSCRIPTIONAL REGULATORY PROTEIN"/>
    <property type="match status" value="1"/>
</dbReference>
<evidence type="ECO:0000256" key="2">
    <source>
        <dbReference type="ARBA" id="ARBA00023163"/>
    </source>
</evidence>
<comment type="caution">
    <text evidence="4">The sequence shown here is derived from an EMBL/GenBank/DDBJ whole genome shotgun (WGS) entry which is preliminary data.</text>
</comment>
<keyword evidence="2" id="KW-0804">Transcription</keyword>
<dbReference type="Proteomes" id="UP000265955">
    <property type="component" value="Unassembled WGS sequence"/>
</dbReference>
<dbReference type="GO" id="GO:0003700">
    <property type="term" value="F:DNA-binding transcription factor activity"/>
    <property type="evidence" value="ECO:0007669"/>
    <property type="project" value="InterPro"/>
</dbReference>
<dbReference type="SMART" id="SM00342">
    <property type="entry name" value="HTH_ARAC"/>
    <property type="match status" value="1"/>
</dbReference>
<organism evidence="4 5">
    <name type="scientific">Noviherbaspirillum saxi</name>
    <dbReference type="NCBI Taxonomy" id="2320863"/>
    <lineage>
        <taxon>Bacteria</taxon>
        <taxon>Pseudomonadati</taxon>
        <taxon>Pseudomonadota</taxon>
        <taxon>Betaproteobacteria</taxon>
        <taxon>Burkholderiales</taxon>
        <taxon>Oxalobacteraceae</taxon>
        <taxon>Noviherbaspirillum</taxon>
    </lineage>
</organism>
<evidence type="ECO:0000259" key="3">
    <source>
        <dbReference type="PROSITE" id="PS01124"/>
    </source>
</evidence>
<sequence>MKSKGGTGSAQSIQVSNMLMLITRGRVGYIGLLGRPQTREFGSLVVYISLSSPFQIQVGNGEWERAEMFVVAPDTPHRITTSDRVIGVLLIEPETIDLGKLPQWLQPSTHASQCLPGLERVREAFRLLRNKEVDIARVKEDFDRFFLGQELAPRKLDARMMTIVERINQDPCGLIGAEECAKMVGLSFSRFLHLFKEDVGTTFRSFRAWKRARSFLWYVNTASSLTDIALDIGYPDSSHFSHTVRRYWGLTPKDILAGSRRLAVINHSNAPVSLT</sequence>
<dbReference type="SUPFAM" id="SSF46689">
    <property type="entry name" value="Homeodomain-like"/>
    <property type="match status" value="1"/>
</dbReference>